<keyword evidence="3" id="KW-1185">Reference proteome</keyword>
<dbReference type="EMBL" id="CP042476">
    <property type="protein sequence ID" value="QED36535.1"/>
    <property type="molecule type" value="Genomic_DNA"/>
</dbReference>
<accession>A0A5B8YF50</accession>
<evidence type="ECO:0000256" key="1">
    <source>
        <dbReference type="SAM" id="SignalP"/>
    </source>
</evidence>
<dbReference type="OrthoDB" id="1421626at2"/>
<organism evidence="2 3">
    <name type="scientific">Antarcticibacterium arcticum</name>
    <dbReference type="NCBI Taxonomy" id="2585771"/>
    <lineage>
        <taxon>Bacteria</taxon>
        <taxon>Pseudomonadati</taxon>
        <taxon>Bacteroidota</taxon>
        <taxon>Flavobacteriia</taxon>
        <taxon>Flavobacteriales</taxon>
        <taxon>Flavobacteriaceae</taxon>
        <taxon>Antarcticibacterium</taxon>
    </lineage>
</organism>
<reference evidence="2 3" key="1">
    <citation type="submission" date="2019-08" db="EMBL/GenBank/DDBJ databases">
        <title>Antarcticibacterium arcticum sp. nov., a bacterium isolated from marine sediment of the Canadian Beaufort Sea.</title>
        <authorList>
            <person name="Lee Y.M."/>
            <person name="Baek K."/>
            <person name="Lee D.-H."/>
            <person name="Shin S.C."/>
            <person name="Jin Y.K."/>
            <person name="Park Y."/>
        </authorList>
    </citation>
    <scope>NUCLEOTIDE SEQUENCE [LARGE SCALE GENOMIC DNA]</scope>
    <source>
        <strain evidence="2 3">PAMC 28998</strain>
    </source>
</reference>
<dbReference type="AlphaFoldDB" id="A0A5B8YF50"/>
<dbReference type="KEGG" id="anp:FK178_01860"/>
<protein>
    <recommendedName>
        <fullName evidence="4">DUF5017 domain-containing protein</fullName>
    </recommendedName>
</protein>
<gene>
    <name evidence="2" type="ORF">FK178_01860</name>
</gene>
<name>A0A5B8YF50_9FLAO</name>
<evidence type="ECO:0008006" key="4">
    <source>
        <dbReference type="Google" id="ProtNLM"/>
    </source>
</evidence>
<sequence length="261" mass="29085">MKKLLLLVLSTFCLGACSVDTLELDPVDSQLLVLDATYTVKGCSITTFNFEDAGRIEVRNDLDFIYVNLFANGEYQIAESYLHLGADISDFPTTGNSNNPGISLKDMDYKYTFSPTVKEYSYKFPVDSFEDTFLVGAYTVFQLGKKKYSFWAGDLTGNKWSYFENILFDHPNAGSDNSRDITLSEAQKLPSWDEVRKVYTAMLDPGVPEGQSVGSFEPSIWDLINRFNDPILGGVGEYTTVYTLGEGECTDSVILTLNVVP</sequence>
<proteinExistence type="predicted"/>
<feature type="signal peptide" evidence="1">
    <location>
        <begin position="1"/>
        <end position="18"/>
    </location>
</feature>
<keyword evidence="1" id="KW-0732">Signal</keyword>
<evidence type="ECO:0000313" key="3">
    <source>
        <dbReference type="Proteomes" id="UP000321954"/>
    </source>
</evidence>
<feature type="chain" id="PRO_5022821729" description="DUF5017 domain-containing protein" evidence="1">
    <location>
        <begin position="19"/>
        <end position="261"/>
    </location>
</feature>
<evidence type="ECO:0000313" key="2">
    <source>
        <dbReference type="EMBL" id="QED36535.1"/>
    </source>
</evidence>
<dbReference type="Proteomes" id="UP000321954">
    <property type="component" value="Chromosome"/>
</dbReference>
<dbReference type="RefSeq" id="WP_146830439.1">
    <property type="nucleotide sequence ID" value="NZ_CP042476.1"/>
</dbReference>